<reference evidence="3" key="1">
    <citation type="submission" date="2021-01" db="EMBL/GenBank/DDBJ databases">
        <authorList>
            <person name="Corre E."/>
            <person name="Pelletier E."/>
            <person name="Niang G."/>
            <person name="Scheremetjew M."/>
            <person name="Finn R."/>
            <person name="Kale V."/>
            <person name="Holt S."/>
            <person name="Cochrane G."/>
            <person name="Meng A."/>
            <person name="Brown T."/>
            <person name="Cohen L."/>
        </authorList>
    </citation>
    <scope>NUCLEOTIDE SEQUENCE</scope>
    <source>
        <strain evidence="3">NIES-2562</strain>
    </source>
</reference>
<dbReference type="CDD" id="cd00051">
    <property type="entry name" value="EFh"/>
    <property type="match status" value="1"/>
</dbReference>
<keyword evidence="1" id="KW-0106">Calcium</keyword>
<dbReference type="EMBL" id="HBIB01031052">
    <property type="protein sequence ID" value="CAE0257872.1"/>
    <property type="molecule type" value="Transcribed_RNA"/>
</dbReference>
<organism evidence="3">
    <name type="scientific">Palpitomonas bilix</name>
    <dbReference type="NCBI Taxonomy" id="652834"/>
    <lineage>
        <taxon>Eukaryota</taxon>
        <taxon>Eukaryota incertae sedis</taxon>
    </lineage>
</organism>
<evidence type="ECO:0000256" key="1">
    <source>
        <dbReference type="ARBA" id="ARBA00022837"/>
    </source>
</evidence>
<dbReference type="PROSITE" id="PS50222">
    <property type="entry name" value="EF_HAND_2"/>
    <property type="match status" value="2"/>
</dbReference>
<evidence type="ECO:0000259" key="2">
    <source>
        <dbReference type="PROSITE" id="PS50222"/>
    </source>
</evidence>
<dbReference type="SUPFAM" id="SSF47473">
    <property type="entry name" value="EF-hand"/>
    <property type="match status" value="1"/>
</dbReference>
<evidence type="ECO:0000313" key="3">
    <source>
        <dbReference type="EMBL" id="CAE0257872.1"/>
    </source>
</evidence>
<dbReference type="Gene3D" id="1.10.238.10">
    <property type="entry name" value="EF-hand"/>
    <property type="match status" value="2"/>
</dbReference>
<gene>
    <name evidence="3" type="ORF">PBIL07802_LOCUS20133</name>
</gene>
<name>A0A7S3G9E8_9EUKA</name>
<protein>
    <recommendedName>
        <fullName evidence="2">EF-hand domain-containing protein</fullName>
    </recommendedName>
</protein>
<dbReference type="Pfam" id="PF13202">
    <property type="entry name" value="EF-hand_5"/>
    <property type="match status" value="1"/>
</dbReference>
<feature type="domain" description="EF-hand" evidence="2">
    <location>
        <begin position="82"/>
        <end position="112"/>
    </location>
</feature>
<dbReference type="InterPro" id="IPR018247">
    <property type="entry name" value="EF_Hand_1_Ca_BS"/>
</dbReference>
<feature type="domain" description="EF-hand" evidence="2">
    <location>
        <begin position="13"/>
        <end position="48"/>
    </location>
</feature>
<dbReference type="AlphaFoldDB" id="A0A7S3G9E8"/>
<dbReference type="GO" id="GO:0005509">
    <property type="term" value="F:calcium ion binding"/>
    <property type="evidence" value="ECO:0007669"/>
    <property type="project" value="InterPro"/>
</dbReference>
<accession>A0A7S3G9E8</accession>
<dbReference type="SMART" id="SM00054">
    <property type="entry name" value="EFh"/>
    <property type="match status" value="3"/>
</dbReference>
<dbReference type="Pfam" id="PF00036">
    <property type="entry name" value="EF-hand_1"/>
    <property type="match status" value="1"/>
</dbReference>
<sequence>MRELHFKLSDMGMEEPMIEALMVMLDTDGDGEIDLDEFSSRYDKFQKRLASKVEKSSTVEARGAGRKRSTAPKIHEKDVWAWKEIYDEFDADGSGSITYQELQTALASKPHLKALAGNFFKKVDADRSGTFTFAEMLRKIYPYTSASRIDAMVRLISAQHAQSTISCAPYPFFTSVEVGKCLHAYHCCACFTLTCNFKCSAHDRLSKLPSLVVICW</sequence>
<dbReference type="InterPro" id="IPR011992">
    <property type="entry name" value="EF-hand-dom_pair"/>
</dbReference>
<dbReference type="InterPro" id="IPR002048">
    <property type="entry name" value="EF_hand_dom"/>
</dbReference>
<proteinExistence type="predicted"/>
<dbReference type="PROSITE" id="PS00018">
    <property type="entry name" value="EF_HAND_1"/>
    <property type="match status" value="2"/>
</dbReference>